<dbReference type="HOGENOM" id="CLU_187944_0_0_1"/>
<evidence type="ECO:0000313" key="3">
    <source>
        <dbReference type="Proteomes" id="UP000007306"/>
    </source>
</evidence>
<proteinExistence type="predicted"/>
<name>I1P2F6_ORYGL</name>
<evidence type="ECO:0000313" key="2">
    <source>
        <dbReference type="EnsemblPlants" id="ORGLA02G0216200.1"/>
    </source>
</evidence>
<dbReference type="AlphaFoldDB" id="I1P2F6"/>
<reference evidence="2" key="1">
    <citation type="submission" date="2015-06" db="UniProtKB">
        <authorList>
            <consortium name="EnsemblPlants"/>
        </authorList>
    </citation>
    <scope>IDENTIFICATION</scope>
</reference>
<reference evidence="2 3" key="2">
    <citation type="submission" date="2018-04" db="EMBL/GenBank/DDBJ databases">
        <title>OglaRS2 (Oryza glaberrima Reference Sequence Version 2).</title>
        <authorList>
            <person name="Zhang J."/>
            <person name="Kudrna D."/>
            <person name="Lee S."/>
            <person name="Talag J."/>
            <person name="Rajasekar S."/>
            <person name="Wing R.A."/>
        </authorList>
    </citation>
    <scope>NUCLEOTIDE SEQUENCE [LARGE SCALE GENOMIC DNA]</scope>
    <source>
        <strain evidence="2 3">cv. IRGC 96717</strain>
    </source>
</reference>
<evidence type="ECO:0000256" key="1">
    <source>
        <dbReference type="SAM" id="MobiDB-lite"/>
    </source>
</evidence>
<feature type="region of interest" description="Disordered" evidence="1">
    <location>
        <begin position="40"/>
        <end position="65"/>
    </location>
</feature>
<sequence>MHLARQWLCPPPRHRRHPPLLSRLRKFSINSVDALWRRTTSEQVKQQPASSRVRRWRSPSASSPSCCHQPWKRCPSSCRNRRSWPRRYRWAYTA</sequence>
<dbReference type="EnsemblPlants" id="ORGLA02G0216200.1">
    <property type="protein sequence ID" value="ORGLA02G0216200.1"/>
    <property type="gene ID" value="ORGLA02G0216200"/>
</dbReference>
<dbReference type="Proteomes" id="UP000007306">
    <property type="component" value="Chromosome 2"/>
</dbReference>
<keyword evidence="3" id="KW-1185">Reference proteome</keyword>
<protein>
    <submittedName>
        <fullName evidence="2">Uncharacterized protein</fullName>
    </submittedName>
</protein>
<dbReference type="Gramene" id="ORGLA02G0216200.1">
    <property type="protein sequence ID" value="ORGLA02G0216200.1"/>
    <property type="gene ID" value="ORGLA02G0216200"/>
</dbReference>
<organism evidence="2 3">
    <name type="scientific">Oryza glaberrima</name>
    <name type="common">African rice</name>
    <dbReference type="NCBI Taxonomy" id="4538"/>
    <lineage>
        <taxon>Eukaryota</taxon>
        <taxon>Viridiplantae</taxon>
        <taxon>Streptophyta</taxon>
        <taxon>Embryophyta</taxon>
        <taxon>Tracheophyta</taxon>
        <taxon>Spermatophyta</taxon>
        <taxon>Magnoliopsida</taxon>
        <taxon>Liliopsida</taxon>
        <taxon>Poales</taxon>
        <taxon>Poaceae</taxon>
        <taxon>BOP clade</taxon>
        <taxon>Oryzoideae</taxon>
        <taxon>Oryzeae</taxon>
        <taxon>Oryzinae</taxon>
        <taxon>Oryza</taxon>
    </lineage>
</organism>
<accession>I1P2F6</accession>